<keyword evidence="4" id="KW-0689">Ribosomal protein</keyword>
<dbReference type="OrthoDB" id="2014905at2759"/>
<dbReference type="NCBIfam" id="TIGR01031">
    <property type="entry name" value="rpmF_bact"/>
    <property type="match status" value="1"/>
</dbReference>
<dbReference type="Proteomes" id="UP000305647">
    <property type="component" value="Unassembled WGS sequence"/>
</dbReference>
<dbReference type="InterPro" id="IPR051991">
    <property type="entry name" value="Mitoribosomal_protein_bL32"/>
</dbReference>
<evidence type="ECO:0000256" key="3">
    <source>
        <dbReference type="ARBA" id="ARBA00022946"/>
    </source>
</evidence>
<dbReference type="PANTHER" id="PTHR21026:SF2">
    <property type="entry name" value="LARGE RIBOSOMAL SUBUNIT PROTEIN BL32M"/>
    <property type="match status" value="1"/>
</dbReference>
<dbReference type="EMBL" id="SPRV01000009">
    <property type="protein sequence ID" value="TIC69638.1"/>
    <property type="molecule type" value="Genomic_DNA"/>
</dbReference>
<dbReference type="GO" id="GO:0003735">
    <property type="term" value="F:structural constituent of ribosome"/>
    <property type="evidence" value="ECO:0007669"/>
    <property type="project" value="InterPro"/>
</dbReference>
<dbReference type="Proteomes" id="UP000310708">
    <property type="component" value="Unassembled WGS sequence"/>
</dbReference>
<dbReference type="InterPro" id="IPR011332">
    <property type="entry name" value="Ribosomal_zn-bd"/>
</dbReference>
<keyword evidence="6" id="KW-0687">Ribonucleoprotein</keyword>
<keyword evidence="5" id="KW-0496">Mitochondrion</keyword>
<feature type="region of interest" description="Disordered" evidence="8">
    <location>
        <begin position="33"/>
        <end position="63"/>
    </location>
</feature>
<evidence type="ECO:0000256" key="8">
    <source>
        <dbReference type="SAM" id="MobiDB-lite"/>
    </source>
</evidence>
<sequence>MLSLRINNFITGNLLEDLLGSILRAVPKKKVSHSRKAMRSANKGLRDKNNLVHCPASGLPKPAHHLSQELYSQLKRNWKSSQN</sequence>
<evidence type="ECO:0000313" key="10">
    <source>
        <dbReference type="EMBL" id="TIC30680.1"/>
    </source>
</evidence>
<comment type="caution">
    <text evidence="11">The sequence shown here is derived from an EMBL/GenBank/DDBJ whole genome shotgun (WGS) entry which is preliminary data.</text>
</comment>
<keyword evidence="3" id="KW-0809">Transit peptide</keyword>
<organism evidence="11 16">
    <name type="scientific">Wallemia mellicola</name>
    <dbReference type="NCBI Taxonomy" id="1708541"/>
    <lineage>
        <taxon>Eukaryota</taxon>
        <taxon>Fungi</taxon>
        <taxon>Dikarya</taxon>
        <taxon>Basidiomycota</taxon>
        <taxon>Wallemiomycotina</taxon>
        <taxon>Wallemiomycetes</taxon>
        <taxon>Wallemiales</taxon>
        <taxon>Wallemiaceae</taxon>
        <taxon>Wallemia</taxon>
    </lineage>
</organism>
<evidence type="ECO:0000313" key="15">
    <source>
        <dbReference type="Proteomes" id="UP000305647"/>
    </source>
</evidence>
<evidence type="ECO:0000256" key="2">
    <source>
        <dbReference type="ARBA" id="ARBA00008560"/>
    </source>
</evidence>
<evidence type="ECO:0000313" key="16">
    <source>
        <dbReference type="Proteomes" id="UP000309601"/>
    </source>
</evidence>
<comment type="similarity">
    <text evidence="2">Belongs to the bacterial ribosomal protein bL32 family.</text>
</comment>
<dbReference type="EMBL" id="SPRW01000043">
    <property type="protein sequence ID" value="TIC62718.1"/>
    <property type="molecule type" value="Genomic_DNA"/>
</dbReference>
<evidence type="ECO:0000313" key="11">
    <source>
        <dbReference type="EMBL" id="TIC62718.1"/>
    </source>
</evidence>
<comment type="subcellular location">
    <subcellularLocation>
        <location evidence="1">Mitochondrion</location>
    </subcellularLocation>
</comment>
<evidence type="ECO:0000313" key="12">
    <source>
        <dbReference type="EMBL" id="TIC66748.1"/>
    </source>
</evidence>
<name>A0A4T0NGZ8_9BASI</name>
<protein>
    <recommendedName>
        <fullName evidence="7">Large ribosomal subunit protein bL32m</fullName>
    </recommendedName>
</protein>
<dbReference type="OMA" id="ANCYSYI"/>
<proteinExistence type="inferred from homology"/>
<evidence type="ECO:0000256" key="7">
    <source>
        <dbReference type="ARBA" id="ARBA00039935"/>
    </source>
</evidence>
<evidence type="ECO:0000313" key="13">
    <source>
        <dbReference type="EMBL" id="TIC69638.1"/>
    </source>
</evidence>
<dbReference type="GO" id="GO:0005762">
    <property type="term" value="C:mitochondrial large ribosomal subunit"/>
    <property type="evidence" value="ECO:0007669"/>
    <property type="project" value="TreeGrafter"/>
</dbReference>
<gene>
    <name evidence="12" type="ORF">E3Q01_01594</name>
    <name evidence="11" type="ORF">E3Q02_03372</name>
    <name evidence="13" type="ORF">E3Q03_01288</name>
    <name evidence="10" type="ORF">E3Q10_01991</name>
    <name evidence="9" type="ORF">E3Q22_01914</name>
</gene>
<evidence type="ECO:0000313" key="9">
    <source>
        <dbReference type="EMBL" id="TIB80392.1"/>
    </source>
</evidence>
<evidence type="ECO:0000256" key="4">
    <source>
        <dbReference type="ARBA" id="ARBA00022980"/>
    </source>
</evidence>
<evidence type="ECO:0000313" key="17">
    <source>
        <dbReference type="Proteomes" id="UP000310685"/>
    </source>
</evidence>
<dbReference type="Pfam" id="PF01783">
    <property type="entry name" value="Ribosomal_L32p"/>
    <property type="match status" value="1"/>
</dbReference>
<dbReference type="PANTHER" id="PTHR21026">
    <property type="entry name" value="39S RIBOSOMAL PROTEIN L32, MITOCHONDRIAL"/>
    <property type="match status" value="1"/>
</dbReference>
<accession>A0A4T0NGZ8</accession>
<dbReference type="InterPro" id="IPR002677">
    <property type="entry name" value="Ribosomal_bL32"/>
</dbReference>
<dbReference type="GO" id="GO:0006412">
    <property type="term" value="P:translation"/>
    <property type="evidence" value="ECO:0007669"/>
    <property type="project" value="InterPro"/>
</dbReference>
<dbReference type="EMBL" id="SPRO01000017">
    <property type="protein sequence ID" value="TIC30680.1"/>
    <property type="molecule type" value="Genomic_DNA"/>
</dbReference>
<dbReference type="EMBL" id="SPRX01000015">
    <property type="protein sequence ID" value="TIC66748.1"/>
    <property type="molecule type" value="Genomic_DNA"/>
</dbReference>
<dbReference type="AlphaFoldDB" id="A0A4T0NGZ8"/>
<dbReference type="SUPFAM" id="SSF57829">
    <property type="entry name" value="Zn-binding ribosomal proteins"/>
    <property type="match status" value="1"/>
</dbReference>
<dbReference type="Proteomes" id="UP000309601">
    <property type="component" value="Unassembled WGS sequence"/>
</dbReference>
<evidence type="ECO:0000256" key="6">
    <source>
        <dbReference type="ARBA" id="ARBA00023274"/>
    </source>
</evidence>
<dbReference type="Proteomes" id="UP000305362">
    <property type="component" value="Unassembled WGS sequence"/>
</dbReference>
<evidence type="ECO:0000256" key="1">
    <source>
        <dbReference type="ARBA" id="ARBA00004173"/>
    </source>
</evidence>
<evidence type="ECO:0000256" key="5">
    <source>
        <dbReference type="ARBA" id="ARBA00023128"/>
    </source>
</evidence>
<evidence type="ECO:0000313" key="14">
    <source>
        <dbReference type="Proteomes" id="UP000305362"/>
    </source>
</evidence>
<dbReference type="EMBL" id="SPRC01000016">
    <property type="protein sequence ID" value="TIB80392.1"/>
    <property type="molecule type" value="Genomic_DNA"/>
</dbReference>
<evidence type="ECO:0000313" key="18">
    <source>
        <dbReference type="Proteomes" id="UP000310708"/>
    </source>
</evidence>
<dbReference type="Proteomes" id="UP000310685">
    <property type="component" value="Unassembled WGS sequence"/>
</dbReference>
<reference evidence="14 15" key="1">
    <citation type="submission" date="2019-03" db="EMBL/GenBank/DDBJ databases">
        <title>Sequencing 25 genomes of Wallemia mellicola.</title>
        <authorList>
            <person name="Gostincar C."/>
        </authorList>
    </citation>
    <scope>NUCLEOTIDE SEQUENCE [LARGE SCALE GENOMIC DNA]</scope>
    <source>
        <strain evidence="11 16">EXF-1274</strain>
        <strain evidence="13 14">EXF-1277</strain>
        <strain evidence="9 17">EXF-6152</strain>
        <strain evidence="12 18">EXF-757</strain>
        <strain evidence="10 15">EXF-8738</strain>
    </source>
</reference>